<protein>
    <submittedName>
        <fullName evidence="2">DUF5985 family protein</fullName>
    </submittedName>
</protein>
<feature type="transmembrane region" description="Helical" evidence="1">
    <location>
        <begin position="36"/>
        <end position="56"/>
    </location>
</feature>
<evidence type="ECO:0000256" key="1">
    <source>
        <dbReference type="SAM" id="Phobius"/>
    </source>
</evidence>
<accession>A0ABY6BCW9</accession>
<gene>
    <name evidence="2" type="ORF">N4264_15610</name>
</gene>
<sequence>MTNLVYTLCGLTSLLCAFLLLRSFRRTRHAVLRWSGLCFVGLTVSNFVLIIDKIILPDVDLLTYRLWLTEISLLLLVYGLLSSRE</sequence>
<proteinExistence type="predicted"/>
<dbReference type="InterPro" id="IPR046027">
    <property type="entry name" value="DUF5985"/>
</dbReference>
<reference evidence="2" key="1">
    <citation type="submission" date="2022-09" db="EMBL/GenBank/DDBJ databases">
        <title>Tahibacter sp. nov., isolated from a fresh water.</title>
        <authorList>
            <person name="Baek J.H."/>
            <person name="Lee J.K."/>
            <person name="Kim J.M."/>
            <person name="Jeon C.O."/>
        </authorList>
    </citation>
    <scope>NUCLEOTIDE SEQUENCE</scope>
    <source>
        <strain evidence="2">W38</strain>
    </source>
</reference>
<dbReference type="Proteomes" id="UP001064632">
    <property type="component" value="Chromosome"/>
</dbReference>
<feature type="transmembrane region" description="Helical" evidence="1">
    <location>
        <begin position="6"/>
        <end position="24"/>
    </location>
</feature>
<dbReference type="RefSeq" id="WP_261693159.1">
    <property type="nucleotide sequence ID" value="NZ_CP104694.1"/>
</dbReference>
<keyword evidence="1" id="KW-0812">Transmembrane</keyword>
<evidence type="ECO:0000313" key="3">
    <source>
        <dbReference type="Proteomes" id="UP001064632"/>
    </source>
</evidence>
<keyword evidence="1" id="KW-1133">Transmembrane helix</keyword>
<evidence type="ECO:0000313" key="2">
    <source>
        <dbReference type="EMBL" id="UXI66175.1"/>
    </source>
</evidence>
<keyword evidence="3" id="KW-1185">Reference proteome</keyword>
<feature type="transmembrane region" description="Helical" evidence="1">
    <location>
        <begin position="62"/>
        <end position="81"/>
    </location>
</feature>
<keyword evidence="1" id="KW-0472">Membrane</keyword>
<dbReference type="EMBL" id="CP104694">
    <property type="protein sequence ID" value="UXI66175.1"/>
    <property type="molecule type" value="Genomic_DNA"/>
</dbReference>
<dbReference type="Pfam" id="PF19447">
    <property type="entry name" value="DUF5985"/>
    <property type="match status" value="1"/>
</dbReference>
<organism evidence="2 3">
    <name type="scientific">Tahibacter amnicola</name>
    <dbReference type="NCBI Taxonomy" id="2976241"/>
    <lineage>
        <taxon>Bacteria</taxon>
        <taxon>Pseudomonadati</taxon>
        <taxon>Pseudomonadota</taxon>
        <taxon>Gammaproteobacteria</taxon>
        <taxon>Lysobacterales</taxon>
        <taxon>Rhodanobacteraceae</taxon>
        <taxon>Tahibacter</taxon>
    </lineage>
</organism>
<name>A0ABY6BCW9_9GAMM</name>